<gene>
    <name evidence="10" type="ORF">LR48_Vigan10g013000</name>
</gene>
<dbReference type="STRING" id="3914.A0A0L9VGX6"/>
<evidence type="ECO:0000256" key="5">
    <source>
        <dbReference type="ARBA" id="ARBA00022884"/>
    </source>
</evidence>
<feature type="compositionally biased region" description="Pro residues" evidence="8">
    <location>
        <begin position="274"/>
        <end position="292"/>
    </location>
</feature>
<feature type="region of interest" description="Disordered" evidence="8">
    <location>
        <begin position="177"/>
        <end position="198"/>
    </location>
</feature>
<evidence type="ECO:0000313" key="11">
    <source>
        <dbReference type="Proteomes" id="UP000053144"/>
    </source>
</evidence>
<organism evidence="10 11">
    <name type="scientific">Phaseolus angularis</name>
    <name type="common">Azuki bean</name>
    <name type="synonym">Vigna angularis</name>
    <dbReference type="NCBI Taxonomy" id="3914"/>
    <lineage>
        <taxon>Eukaryota</taxon>
        <taxon>Viridiplantae</taxon>
        <taxon>Streptophyta</taxon>
        <taxon>Embryophyta</taxon>
        <taxon>Tracheophyta</taxon>
        <taxon>Spermatophyta</taxon>
        <taxon>Magnoliopsida</taxon>
        <taxon>eudicotyledons</taxon>
        <taxon>Gunneridae</taxon>
        <taxon>Pentapetalae</taxon>
        <taxon>rosids</taxon>
        <taxon>fabids</taxon>
        <taxon>Fabales</taxon>
        <taxon>Fabaceae</taxon>
        <taxon>Papilionoideae</taxon>
        <taxon>50 kb inversion clade</taxon>
        <taxon>NPAAA clade</taxon>
        <taxon>indigoferoid/millettioid clade</taxon>
        <taxon>Phaseoleae</taxon>
        <taxon>Vigna</taxon>
    </lineage>
</organism>
<keyword evidence="4" id="KW-0862">Zinc</keyword>
<feature type="compositionally biased region" description="Basic and acidic residues" evidence="8">
    <location>
        <begin position="403"/>
        <end position="412"/>
    </location>
</feature>
<dbReference type="SUPFAM" id="SSF90209">
    <property type="entry name" value="Ran binding protein zinc finger-like"/>
    <property type="match status" value="1"/>
</dbReference>
<dbReference type="GO" id="GO:0003723">
    <property type="term" value="F:RNA binding"/>
    <property type="evidence" value="ECO:0007669"/>
    <property type="project" value="UniProtKB-KW"/>
</dbReference>
<evidence type="ECO:0000256" key="1">
    <source>
        <dbReference type="ARBA" id="ARBA00004123"/>
    </source>
</evidence>
<dbReference type="EMBL" id="CM003380">
    <property type="protein sequence ID" value="KOM54238.1"/>
    <property type="molecule type" value="Genomic_DNA"/>
</dbReference>
<name>A0A0L9VGX6_PHAAN</name>
<feature type="region of interest" description="Disordered" evidence="8">
    <location>
        <begin position="351"/>
        <end position="449"/>
    </location>
</feature>
<dbReference type="PANTHER" id="PTHR23238">
    <property type="entry name" value="RNA BINDING PROTEIN"/>
    <property type="match status" value="1"/>
</dbReference>
<protein>
    <recommendedName>
        <fullName evidence="9">RanBP2-type domain-containing protein</fullName>
    </recommendedName>
</protein>
<feature type="compositionally biased region" description="Basic and acidic residues" evidence="8">
    <location>
        <begin position="422"/>
        <end position="449"/>
    </location>
</feature>
<dbReference type="PROSITE" id="PS01358">
    <property type="entry name" value="ZF_RANBP2_1"/>
    <property type="match status" value="1"/>
</dbReference>
<dbReference type="GO" id="GO:0008270">
    <property type="term" value="F:zinc ion binding"/>
    <property type="evidence" value="ECO:0007669"/>
    <property type="project" value="UniProtKB-KW"/>
</dbReference>
<feature type="compositionally biased region" description="Low complexity" evidence="8">
    <location>
        <begin position="260"/>
        <end position="273"/>
    </location>
</feature>
<evidence type="ECO:0000256" key="4">
    <source>
        <dbReference type="ARBA" id="ARBA00022833"/>
    </source>
</evidence>
<evidence type="ECO:0000313" key="10">
    <source>
        <dbReference type="EMBL" id="KOM54238.1"/>
    </source>
</evidence>
<feature type="compositionally biased region" description="Basic and acidic residues" evidence="8">
    <location>
        <begin position="363"/>
        <end position="384"/>
    </location>
</feature>
<keyword evidence="3 7" id="KW-0863">Zinc-finger</keyword>
<proteinExistence type="predicted"/>
<feature type="compositionally biased region" description="Basic and acidic residues" evidence="8">
    <location>
        <begin position="1"/>
        <end position="11"/>
    </location>
</feature>
<dbReference type="GO" id="GO:0005634">
    <property type="term" value="C:nucleus"/>
    <property type="evidence" value="ECO:0007669"/>
    <property type="project" value="UniProtKB-SubCell"/>
</dbReference>
<accession>A0A0L9VGX6</accession>
<dbReference type="InterPro" id="IPR001876">
    <property type="entry name" value="Znf_RanBP2"/>
</dbReference>
<feature type="region of interest" description="Disordered" evidence="8">
    <location>
        <begin position="258"/>
        <end position="333"/>
    </location>
</feature>
<dbReference type="InterPro" id="IPR036443">
    <property type="entry name" value="Znf_RanBP2_sf"/>
</dbReference>
<feature type="region of interest" description="Disordered" evidence="8">
    <location>
        <begin position="1"/>
        <end position="59"/>
    </location>
</feature>
<dbReference type="GO" id="GO:0006355">
    <property type="term" value="P:regulation of DNA-templated transcription"/>
    <property type="evidence" value="ECO:0007669"/>
    <property type="project" value="InterPro"/>
</dbReference>
<dbReference type="FunFam" id="4.10.1060.10:FF:000017">
    <property type="entry name" value="FUS RNA-binding protein"/>
    <property type="match status" value="1"/>
</dbReference>
<dbReference type="Proteomes" id="UP000053144">
    <property type="component" value="Chromosome 10"/>
</dbReference>
<dbReference type="Gene3D" id="4.10.1060.10">
    <property type="entry name" value="Zinc finger, RanBP2-type"/>
    <property type="match status" value="1"/>
</dbReference>
<evidence type="ECO:0000256" key="6">
    <source>
        <dbReference type="ARBA" id="ARBA00023242"/>
    </source>
</evidence>
<dbReference type="AlphaFoldDB" id="A0A0L9VGX6"/>
<evidence type="ECO:0000256" key="2">
    <source>
        <dbReference type="ARBA" id="ARBA00022723"/>
    </source>
</evidence>
<keyword evidence="6" id="KW-0539">Nucleus</keyword>
<sequence>MASSRDKEQAPPHHHQPLLSSLVVRPSHNEAAAGGRAADFEPGELHRDHPPPYSRSDRYPDEPGLFRLSSLLPNDAGALMLLARSWAFGKACYHELHFGTESVAWVLICLVESRSCVWFGISVKVNTMLSLKQSEIQFEVIDIQGYRIRAGSSSPVHRRDADHRFGSDYNYLSRSRGFGGGRDPGRYRHPSPPYGRGRVGGRPIGRAFDGHGFVSGLARGETNGRNNPNVRPREGDWFCPDPLCGNLNFARRDHCNSCNRSRNAPARSPRRAYPAPPPLHAPPRRYPGPPIDRSPERTLNGYRSPPRGLARDGPREYGSAALPPLRQESRFPDPHVRRERMDYMEDAYRGRNKFDRAPPPLEWDNRDRGRDAFPDERKGFERRPLSPPAPLLPSLPHHRNGRWARDVRERSRSPIRGGLPPKDYRRDTFVSRGRDDRRGMGRDRIGGMY</sequence>
<evidence type="ECO:0000256" key="8">
    <source>
        <dbReference type="SAM" id="MobiDB-lite"/>
    </source>
</evidence>
<evidence type="ECO:0000256" key="3">
    <source>
        <dbReference type="ARBA" id="ARBA00022771"/>
    </source>
</evidence>
<dbReference type="PROSITE" id="PS50199">
    <property type="entry name" value="ZF_RANBP2_2"/>
    <property type="match status" value="1"/>
</dbReference>
<feature type="compositionally biased region" description="Basic and acidic residues" evidence="8">
    <location>
        <begin position="43"/>
        <end position="59"/>
    </location>
</feature>
<dbReference type="InterPro" id="IPR034870">
    <property type="entry name" value="TET_fam"/>
</dbReference>
<keyword evidence="5" id="KW-0694">RNA-binding</keyword>
<comment type="subcellular location">
    <subcellularLocation>
        <location evidence="1">Nucleus</location>
    </subcellularLocation>
</comment>
<feature type="region of interest" description="Disordered" evidence="8">
    <location>
        <begin position="215"/>
        <end position="235"/>
    </location>
</feature>
<feature type="domain" description="RanBP2-type" evidence="9">
    <location>
        <begin position="233"/>
        <end position="264"/>
    </location>
</feature>
<dbReference type="SMART" id="SM00547">
    <property type="entry name" value="ZnF_RBZ"/>
    <property type="match status" value="1"/>
</dbReference>
<reference evidence="11" key="1">
    <citation type="journal article" date="2015" name="Proc. Natl. Acad. Sci. U.S.A.">
        <title>Genome sequencing of adzuki bean (Vigna angularis) provides insight into high starch and low fat accumulation and domestication.</title>
        <authorList>
            <person name="Yang K."/>
            <person name="Tian Z."/>
            <person name="Chen C."/>
            <person name="Luo L."/>
            <person name="Zhao B."/>
            <person name="Wang Z."/>
            <person name="Yu L."/>
            <person name="Li Y."/>
            <person name="Sun Y."/>
            <person name="Li W."/>
            <person name="Chen Y."/>
            <person name="Li Y."/>
            <person name="Zhang Y."/>
            <person name="Ai D."/>
            <person name="Zhao J."/>
            <person name="Shang C."/>
            <person name="Ma Y."/>
            <person name="Wu B."/>
            <person name="Wang M."/>
            <person name="Gao L."/>
            <person name="Sun D."/>
            <person name="Zhang P."/>
            <person name="Guo F."/>
            <person name="Wang W."/>
            <person name="Li Y."/>
            <person name="Wang J."/>
            <person name="Varshney R.K."/>
            <person name="Wang J."/>
            <person name="Ling H.Q."/>
            <person name="Wan P."/>
        </authorList>
    </citation>
    <scope>NUCLEOTIDE SEQUENCE</scope>
    <source>
        <strain evidence="11">cv. Jingnong 6</strain>
    </source>
</reference>
<evidence type="ECO:0000256" key="7">
    <source>
        <dbReference type="PROSITE-ProRule" id="PRU00322"/>
    </source>
</evidence>
<dbReference type="OMA" id="KEYRRDM"/>
<dbReference type="Gramene" id="KOM54238">
    <property type="protein sequence ID" value="KOM54238"/>
    <property type="gene ID" value="LR48_Vigan10g013000"/>
</dbReference>
<evidence type="ECO:0000259" key="9">
    <source>
        <dbReference type="PROSITE" id="PS50199"/>
    </source>
</evidence>
<keyword evidence="2" id="KW-0479">Metal-binding</keyword>